<organism evidence="7 8">
    <name type="scientific">Scytonema hofmannii PCC 7110</name>
    <dbReference type="NCBI Taxonomy" id="128403"/>
    <lineage>
        <taxon>Bacteria</taxon>
        <taxon>Bacillati</taxon>
        <taxon>Cyanobacteriota</taxon>
        <taxon>Cyanophyceae</taxon>
        <taxon>Nostocales</taxon>
        <taxon>Scytonemataceae</taxon>
        <taxon>Scytonema</taxon>
    </lineage>
</organism>
<dbReference type="RefSeq" id="WP_017745231.1">
    <property type="nucleotide sequence ID" value="NZ_KQ976354.1"/>
</dbReference>
<dbReference type="PANTHER" id="PTHR23539:SF1">
    <property type="entry name" value="MAJOR FACILITATOR SUPERFAMILY (MFS) PROFILE DOMAIN-CONTAINING PROTEIN"/>
    <property type="match status" value="1"/>
</dbReference>
<dbReference type="InterPro" id="IPR036259">
    <property type="entry name" value="MFS_trans_sf"/>
</dbReference>
<dbReference type="PROSITE" id="PS50850">
    <property type="entry name" value="MFS"/>
    <property type="match status" value="1"/>
</dbReference>
<evidence type="ECO:0000256" key="1">
    <source>
        <dbReference type="ARBA" id="ARBA00004651"/>
    </source>
</evidence>
<evidence type="ECO:0000313" key="7">
    <source>
        <dbReference type="EMBL" id="KYC43065.1"/>
    </source>
</evidence>
<reference evidence="7 8" key="1">
    <citation type="journal article" date="2013" name="Genome Biol. Evol.">
        <title>Genomes of Stigonematalean cyanobacteria (subsection V) and the evolution of oxygenic photosynthesis from prokaryotes to plastids.</title>
        <authorList>
            <person name="Dagan T."/>
            <person name="Roettger M."/>
            <person name="Stucken K."/>
            <person name="Landan G."/>
            <person name="Koch R."/>
            <person name="Major P."/>
            <person name="Gould S.B."/>
            <person name="Goremykin V.V."/>
            <person name="Rippka R."/>
            <person name="Tandeau de Marsac N."/>
            <person name="Gugger M."/>
            <person name="Lockhart P.J."/>
            <person name="Allen J.F."/>
            <person name="Brune I."/>
            <person name="Maus I."/>
            <person name="Puhler A."/>
            <person name="Martin W.F."/>
        </authorList>
    </citation>
    <scope>NUCLEOTIDE SEQUENCE [LARGE SCALE GENOMIC DNA]</scope>
    <source>
        <strain evidence="7 8">PCC 7110</strain>
    </source>
</reference>
<feature type="transmembrane region" description="Helical" evidence="5">
    <location>
        <begin position="317"/>
        <end position="340"/>
    </location>
</feature>
<evidence type="ECO:0000313" key="8">
    <source>
        <dbReference type="Proteomes" id="UP000076925"/>
    </source>
</evidence>
<feature type="transmembrane region" description="Helical" evidence="5">
    <location>
        <begin position="109"/>
        <end position="130"/>
    </location>
</feature>
<dbReference type="STRING" id="128403.WA1_13265"/>
<protein>
    <submittedName>
        <fullName evidence="7">MFS transporter</fullName>
    </submittedName>
</protein>
<feature type="transmembrane region" description="Helical" evidence="5">
    <location>
        <begin position="142"/>
        <end position="162"/>
    </location>
</feature>
<evidence type="ECO:0000259" key="6">
    <source>
        <dbReference type="PROSITE" id="PS50850"/>
    </source>
</evidence>
<dbReference type="InterPro" id="IPR020846">
    <property type="entry name" value="MFS_dom"/>
</dbReference>
<dbReference type="GO" id="GO:0022857">
    <property type="term" value="F:transmembrane transporter activity"/>
    <property type="evidence" value="ECO:0007669"/>
    <property type="project" value="InterPro"/>
</dbReference>
<dbReference type="InterPro" id="IPR011701">
    <property type="entry name" value="MFS"/>
</dbReference>
<gene>
    <name evidence="7" type="ORF">WA1_13265</name>
</gene>
<comment type="subcellular location">
    <subcellularLocation>
        <location evidence="1">Cell membrane</location>
        <topology evidence="1">Multi-pass membrane protein</topology>
    </subcellularLocation>
</comment>
<dbReference type="OrthoDB" id="9812574at2"/>
<feature type="transmembrane region" description="Helical" evidence="5">
    <location>
        <begin position="168"/>
        <end position="186"/>
    </location>
</feature>
<feature type="transmembrane region" description="Helical" evidence="5">
    <location>
        <begin position="294"/>
        <end position="311"/>
    </location>
</feature>
<evidence type="ECO:0000256" key="5">
    <source>
        <dbReference type="SAM" id="Phobius"/>
    </source>
</evidence>
<feature type="transmembrane region" description="Helical" evidence="5">
    <location>
        <begin position="79"/>
        <end position="103"/>
    </location>
</feature>
<proteinExistence type="predicted"/>
<dbReference type="AlphaFoldDB" id="A0A139XEF1"/>
<feature type="transmembrane region" description="Helical" evidence="5">
    <location>
        <begin position="352"/>
        <end position="375"/>
    </location>
</feature>
<dbReference type="SUPFAM" id="SSF103473">
    <property type="entry name" value="MFS general substrate transporter"/>
    <property type="match status" value="1"/>
</dbReference>
<keyword evidence="2 5" id="KW-0812">Transmembrane</keyword>
<dbReference type="EMBL" id="ANNX02000016">
    <property type="protein sequence ID" value="KYC43065.1"/>
    <property type="molecule type" value="Genomic_DNA"/>
</dbReference>
<dbReference type="Pfam" id="PF07690">
    <property type="entry name" value="MFS_1"/>
    <property type="match status" value="1"/>
</dbReference>
<dbReference type="PANTHER" id="PTHR23539">
    <property type="entry name" value="MFS TRANSPORTER"/>
    <property type="match status" value="1"/>
</dbReference>
<feature type="domain" description="Major facilitator superfamily (MFS) profile" evidence="6">
    <location>
        <begin position="227"/>
        <end position="421"/>
    </location>
</feature>
<dbReference type="Gene3D" id="1.20.1250.20">
    <property type="entry name" value="MFS general substrate transporter like domains"/>
    <property type="match status" value="2"/>
</dbReference>
<evidence type="ECO:0000256" key="4">
    <source>
        <dbReference type="ARBA" id="ARBA00023136"/>
    </source>
</evidence>
<feature type="transmembrane region" description="Helical" evidence="5">
    <location>
        <begin position="20"/>
        <end position="38"/>
    </location>
</feature>
<dbReference type="GO" id="GO:0005886">
    <property type="term" value="C:plasma membrane"/>
    <property type="evidence" value="ECO:0007669"/>
    <property type="project" value="UniProtKB-SubCell"/>
</dbReference>
<keyword evidence="3 5" id="KW-1133">Transmembrane helix</keyword>
<feature type="transmembrane region" description="Helical" evidence="5">
    <location>
        <begin position="381"/>
        <end position="402"/>
    </location>
</feature>
<name>A0A139XEF1_9CYAN</name>
<keyword evidence="4 5" id="KW-0472">Membrane</keyword>
<accession>A0A139XEF1</accession>
<evidence type="ECO:0000256" key="3">
    <source>
        <dbReference type="ARBA" id="ARBA00022989"/>
    </source>
</evidence>
<sequence length="421" mass="44794">MVVRSASREQSLRALDWLNVFLADIHGGVGPFLVVYLTSSLHWNPAQVGLVMMISGLAGVIAQTPVGALIDQVRQKRSLIVMAAVLIAISSIAIVTFPLFPIIATAQSLTAIAGAFFGPTIASISLGLVGRQGIERRIGRNHSLNSTGNVAAALLAGLIGQFIGQVSIFYFVVLMSGVVIVCTLQIRKQDIDYRLARGGDDSDSPVNKLCEKTRVSNVTYLLTDRRLLIFAICAVLFHFANAAMLPLVGQVLAQHKGGSPPLFMSACIVTAQLVMIPLGIIIGRRASRSKRKPIFLLAFLVLPIRGVLYTLNDNPFFLVSVQLLDGVGAGIFNVMQLLIIADLTKGTGRFNLAQGAIGTAVGIGASLSNSLAGFVAKSAGYNASFLTMAAIAAIALVFFWFFMPETKSISRSARSKLTYAG</sequence>
<feature type="transmembrane region" description="Helical" evidence="5">
    <location>
        <begin position="50"/>
        <end position="70"/>
    </location>
</feature>
<comment type="caution">
    <text evidence="7">The sequence shown here is derived from an EMBL/GenBank/DDBJ whole genome shotgun (WGS) entry which is preliminary data.</text>
</comment>
<feature type="transmembrane region" description="Helical" evidence="5">
    <location>
        <begin position="227"/>
        <end position="249"/>
    </location>
</feature>
<keyword evidence="8" id="KW-1185">Reference proteome</keyword>
<dbReference type="Proteomes" id="UP000076925">
    <property type="component" value="Unassembled WGS sequence"/>
</dbReference>
<evidence type="ECO:0000256" key="2">
    <source>
        <dbReference type="ARBA" id="ARBA00022692"/>
    </source>
</evidence>
<feature type="transmembrane region" description="Helical" evidence="5">
    <location>
        <begin position="261"/>
        <end position="282"/>
    </location>
</feature>